<organism evidence="1">
    <name type="scientific">Cucumis melo</name>
    <name type="common">Muskmelon</name>
    <dbReference type="NCBI Taxonomy" id="3656"/>
    <lineage>
        <taxon>Eukaryota</taxon>
        <taxon>Viridiplantae</taxon>
        <taxon>Streptophyta</taxon>
        <taxon>Embryophyta</taxon>
        <taxon>Tracheophyta</taxon>
        <taxon>Spermatophyta</taxon>
        <taxon>Magnoliopsida</taxon>
        <taxon>eudicotyledons</taxon>
        <taxon>Gunneridae</taxon>
        <taxon>Pentapetalae</taxon>
        <taxon>rosids</taxon>
        <taxon>fabids</taxon>
        <taxon>Cucurbitales</taxon>
        <taxon>Cucurbitaceae</taxon>
        <taxon>Benincaseae</taxon>
        <taxon>Cucumis</taxon>
    </lineage>
</organism>
<name>A0A9I9E362_CUCME</name>
<dbReference type="AlphaFoldDB" id="A0A9I9E362"/>
<sequence length="74" mass="7832">RRRGAACTRRGLGTCGHGRGFSFGFGRAGVERFRVRVRRLEAREALAAGLQSARRLADGRSGCAASDLSGPSVL</sequence>
<protein>
    <submittedName>
        <fullName evidence="1">Uncharacterized protein</fullName>
    </submittedName>
</protein>
<reference evidence="1" key="1">
    <citation type="submission" date="2023-03" db="UniProtKB">
        <authorList>
            <consortium name="EnsemblPlants"/>
        </authorList>
    </citation>
    <scope>IDENTIFICATION</scope>
</reference>
<dbReference type="EnsemblPlants" id="MELO3C027999.2.1">
    <property type="protein sequence ID" value="MELO3C027999.2.1"/>
    <property type="gene ID" value="MELO3C027999.2"/>
</dbReference>
<dbReference type="Gramene" id="MELO3C027999.2.1">
    <property type="protein sequence ID" value="MELO3C027999.2.1"/>
    <property type="gene ID" value="MELO3C027999.2"/>
</dbReference>
<evidence type="ECO:0000313" key="1">
    <source>
        <dbReference type="EnsemblPlants" id="MELO3C027999.2.1"/>
    </source>
</evidence>
<accession>A0A9I9E362</accession>
<proteinExistence type="predicted"/>